<dbReference type="PANTHER" id="PTHR14413">
    <property type="entry name" value="RIBOSOMAL PROTEIN L17"/>
    <property type="match status" value="1"/>
</dbReference>
<evidence type="ECO:0000256" key="1">
    <source>
        <dbReference type="ARBA" id="ARBA00008777"/>
    </source>
</evidence>
<protein>
    <recommendedName>
        <fullName evidence="4">Large ribosomal subunit protein bL17m</fullName>
    </recommendedName>
    <alternativeName>
        <fullName evidence="5">39S ribosomal protein L17, mitochondrial</fullName>
    </alternativeName>
</protein>
<dbReference type="InterPro" id="IPR000456">
    <property type="entry name" value="Ribosomal_bL17"/>
</dbReference>
<dbReference type="GO" id="GO:0003735">
    <property type="term" value="F:structural constituent of ribosome"/>
    <property type="evidence" value="ECO:0007669"/>
    <property type="project" value="InterPro"/>
</dbReference>
<evidence type="ECO:0000313" key="7">
    <source>
        <dbReference type="EnsemblMetazoa" id="ENSAATROPP005623"/>
    </source>
</evidence>
<dbReference type="GO" id="GO:0005762">
    <property type="term" value="C:mitochondrial large ribosomal subunit"/>
    <property type="evidence" value="ECO:0007669"/>
    <property type="project" value="TreeGrafter"/>
</dbReference>
<evidence type="ECO:0000256" key="4">
    <source>
        <dbReference type="ARBA" id="ARBA00035290"/>
    </source>
</evidence>
<evidence type="ECO:0000256" key="6">
    <source>
        <dbReference type="SAM" id="MobiDB-lite"/>
    </source>
</evidence>
<dbReference type="InterPro" id="IPR036373">
    <property type="entry name" value="Ribosomal_bL17_sf"/>
</dbReference>
<dbReference type="GO" id="GO:0006412">
    <property type="term" value="P:translation"/>
    <property type="evidence" value="ECO:0007669"/>
    <property type="project" value="InterPro"/>
</dbReference>
<dbReference type="SUPFAM" id="SSF64263">
    <property type="entry name" value="Prokaryotic ribosomal protein L17"/>
    <property type="match status" value="1"/>
</dbReference>
<evidence type="ECO:0000313" key="8">
    <source>
        <dbReference type="Proteomes" id="UP000075880"/>
    </source>
</evidence>
<dbReference type="FunFam" id="3.90.1030.10:FF:000009">
    <property type="entry name" value="39S ribosomal protein L17, mitochondrial"/>
    <property type="match status" value="1"/>
</dbReference>
<name>A0AAG5D4S0_ANOAO</name>
<dbReference type="EnsemblMetazoa" id="ENSAATROPT006174">
    <property type="protein sequence ID" value="ENSAATROPP005623"/>
    <property type="gene ID" value="ENSAATROPG004999"/>
</dbReference>
<dbReference type="AlphaFoldDB" id="A0AAG5D4S0"/>
<reference evidence="7" key="1">
    <citation type="submission" date="2024-04" db="UniProtKB">
        <authorList>
            <consortium name="EnsemblMetazoa"/>
        </authorList>
    </citation>
    <scope>IDENTIFICATION</scope>
    <source>
        <strain evidence="7">EBRO</strain>
    </source>
</reference>
<feature type="region of interest" description="Disordered" evidence="6">
    <location>
        <begin position="177"/>
        <end position="203"/>
    </location>
</feature>
<keyword evidence="2" id="KW-0689">Ribosomal protein</keyword>
<keyword evidence="3" id="KW-0687">Ribonucleoprotein</keyword>
<dbReference type="PANTHER" id="PTHR14413:SF16">
    <property type="entry name" value="LARGE RIBOSOMAL SUBUNIT PROTEIN BL17M"/>
    <property type="match status" value="1"/>
</dbReference>
<sequence length="203" mass="23361">MNQAEVTKLMSQLRIAVAPRHRNLKNPDGPEGRLNKLRKTVTALVKHERLELNYQRADEARGYAERLLSDAIRHGDCHKPTMEMADFWLLEKQLVHKLFKVLVPRFEEYKVSATRMYKAPKEYPGWYRKRAVLELRGNPYPSLLPNQSNNRNLLHNVLMDEAKKDYRREKYAELAAQIGNDAPSDVAPPATGQATTSEQTKAP</sequence>
<organism evidence="7 8">
    <name type="scientific">Anopheles atroparvus</name>
    <name type="common">European mosquito</name>
    <dbReference type="NCBI Taxonomy" id="41427"/>
    <lineage>
        <taxon>Eukaryota</taxon>
        <taxon>Metazoa</taxon>
        <taxon>Ecdysozoa</taxon>
        <taxon>Arthropoda</taxon>
        <taxon>Hexapoda</taxon>
        <taxon>Insecta</taxon>
        <taxon>Pterygota</taxon>
        <taxon>Neoptera</taxon>
        <taxon>Endopterygota</taxon>
        <taxon>Diptera</taxon>
        <taxon>Nematocera</taxon>
        <taxon>Culicoidea</taxon>
        <taxon>Culicidae</taxon>
        <taxon>Anophelinae</taxon>
        <taxon>Anopheles</taxon>
    </lineage>
</organism>
<evidence type="ECO:0000256" key="3">
    <source>
        <dbReference type="ARBA" id="ARBA00023274"/>
    </source>
</evidence>
<dbReference type="Proteomes" id="UP000075880">
    <property type="component" value="Unassembled WGS sequence"/>
</dbReference>
<dbReference type="Gene3D" id="3.90.1030.10">
    <property type="entry name" value="Ribosomal protein L17"/>
    <property type="match status" value="1"/>
</dbReference>
<keyword evidence="8" id="KW-1185">Reference proteome</keyword>
<dbReference type="Pfam" id="PF01196">
    <property type="entry name" value="Ribosomal_L17"/>
    <property type="match status" value="1"/>
</dbReference>
<proteinExistence type="inferred from homology"/>
<accession>A0AAG5D4S0</accession>
<evidence type="ECO:0000256" key="2">
    <source>
        <dbReference type="ARBA" id="ARBA00022980"/>
    </source>
</evidence>
<feature type="compositionally biased region" description="Polar residues" evidence="6">
    <location>
        <begin position="192"/>
        <end position="203"/>
    </location>
</feature>
<comment type="similarity">
    <text evidence="1">Belongs to the bacterial ribosomal protein bL17 family.</text>
</comment>
<evidence type="ECO:0000256" key="5">
    <source>
        <dbReference type="ARBA" id="ARBA00035413"/>
    </source>
</evidence>